<dbReference type="HOGENOM" id="CLU_095690_0_0_6"/>
<dbReference type="Proteomes" id="UP000028511">
    <property type="component" value="Unassembled WGS sequence"/>
</dbReference>
<dbReference type="EMBL" id="CBSW010000239">
    <property type="protein sequence ID" value="CDG98571.1"/>
    <property type="molecule type" value="Genomic_DNA"/>
</dbReference>
<accession>A0A077N8N7</accession>
<dbReference type="InterPro" id="IPR025982">
    <property type="entry name" value="SieB"/>
</dbReference>
<name>A0A077N8N7_XENBV</name>
<comment type="caution">
    <text evidence="2">The sequence shown here is derived from an EMBL/GenBank/DDBJ whole genome shotgun (WGS) entry which is preliminary data.</text>
</comment>
<dbReference type="Pfam" id="PF14163">
    <property type="entry name" value="SieB"/>
    <property type="match status" value="1"/>
</dbReference>
<keyword evidence="1" id="KW-0812">Transmembrane</keyword>
<evidence type="ECO:0000256" key="1">
    <source>
        <dbReference type="SAM" id="Phobius"/>
    </source>
</evidence>
<dbReference type="RefSeq" id="WP_038213051.1">
    <property type="nucleotide sequence ID" value="NZ_CAWLWN010000034.1"/>
</dbReference>
<evidence type="ECO:0000313" key="2">
    <source>
        <dbReference type="EMBL" id="CDG98571.1"/>
    </source>
</evidence>
<keyword evidence="1" id="KW-0472">Membrane</keyword>
<proteinExistence type="predicted"/>
<evidence type="ECO:0000313" key="3">
    <source>
        <dbReference type="Proteomes" id="UP000028511"/>
    </source>
</evidence>
<feature type="transmembrane region" description="Helical" evidence="1">
    <location>
        <begin position="56"/>
        <end position="80"/>
    </location>
</feature>
<keyword evidence="1" id="KW-1133">Transmembrane helix</keyword>
<reference evidence="2" key="1">
    <citation type="submission" date="2013-07" db="EMBL/GenBank/DDBJ databases">
        <title>Sub-species coevolution in mutualistic symbiosis.</title>
        <authorList>
            <person name="Murfin K."/>
            <person name="Klassen J."/>
            <person name="Lee M."/>
            <person name="Forst S."/>
            <person name="Stock P."/>
            <person name="Goodrich-Blair H."/>
        </authorList>
    </citation>
    <scope>NUCLEOTIDE SEQUENCE [LARGE SCALE GENOMIC DNA]</scope>
    <source>
        <strain evidence="2">Puntauvense</strain>
    </source>
</reference>
<organism evidence="2 3">
    <name type="scientific">Xenorhabdus bovienii str. puntauvense</name>
    <dbReference type="NCBI Taxonomy" id="1398201"/>
    <lineage>
        <taxon>Bacteria</taxon>
        <taxon>Pseudomonadati</taxon>
        <taxon>Pseudomonadota</taxon>
        <taxon>Gammaproteobacteria</taxon>
        <taxon>Enterobacterales</taxon>
        <taxon>Morganellaceae</taxon>
        <taxon>Xenorhabdus</taxon>
    </lineage>
</organism>
<feature type="transmembrane region" description="Helical" evidence="1">
    <location>
        <begin position="21"/>
        <end position="44"/>
    </location>
</feature>
<sequence>MNNTWWQDFVRFFLQGITLKQLIHMTIILVILIITTPASFKAWVNLHNPEIIPNYGMYYLLLFCLSYVINSAISATFNLVKARCALVKERFTKRKIEKEVRSLSDEEKDYLSMYLDVKMKRFRAQRNNITVEGLVEKGILINLGESTTIECDDYMINEDYYHPILRQLSGRLD</sequence>
<dbReference type="AlphaFoldDB" id="A0A077N8N7"/>
<protein>
    <submittedName>
        <fullName evidence="2">Superinfection exclusion protein B</fullName>
    </submittedName>
</protein>
<gene>
    <name evidence="2" type="primary">sieB</name>
    <name evidence="2" type="ORF">XBP1_360004</name>
</gene>